<protein>
    <submittedName>
        <fullName evidence="1">Tetratricopeptide (TPR) repeat protein</fullName>
    </submittedName>
</protein>
<dbReference type="Gene3D" id="1.25.40.10">
    <property type="entry name" value="Tetratricopeptide repeat domain"/>
    <property type="match status" value="1"/>
</dbReference>
<reference evidence="1 2" key="1">
    <citation type="submission" date="2020-08" db="EMBL/GenBank/DDBJ databases">
        <title>Genomic Encyclopedia of Type Strains, Phase IV (KMG-IV): sequencing the most valuable type-strain genomes for metagenomic binning, comparative biology and taxonomic classification.</title>
        <authorList>
            <person name="Goeker M."/>
        </authorList>
    </citation>
    <scope>NUCLEOTIDE SEQUENCE [LARGE SCALE GENOMIC DNA]</scope>
    <source>
        <strain evidence="1 2">DSM 23960</strain>
    </source>
</reference>
<accession>A0A7W6JBR2</accession>
<keyword evidence="2" id="KW-1185">Reference proteome</keyword>
<evidence type="ECO:0000313" key="2">
    <source>
        <dbReference type="Proteomes" id="UP000529946"/>
    </source>
</evidence>
<name>A0A7W6JBR2_9CAUL</name>
<dbReference type="RefSeq" id="WP_183203286.1">
    <property type="nucleotide sequence ID" value="NZ_BAAAER010000004.1"/>
</dbReference>
<dbReference type="AlphaFoldDB" id="A0A7W6JBR2"/>
<dbReference type="InterPro" id="IPR011990">
    <property type="entry name" value="TPR-like_helical_dom_sf"/>
</dbReference>
<dbReference type="EMBL" id="JACIDM010000001">
    <property type="protein sequence ID" value="MBB4082179.1"/>
    <property type="molecule type" value="Genomic_DNA"/>
</dbReference>
<gene>
    <name evidence="1" type="ORF">GGR12_001018</name>
</gene>
<comment type="caution">
    <text evidence="1">The sequence shown here is derived from an EMBL/GenBank/DDBJ whole genome shotgun (WGS) entry which is preliminary data.</text>
</comment>
<dbReference type="Proteomes" id="UP000529946">
    <property type="component" value="Unassembled WGS sequence"/>
</dbReference>
<evidence type="ECO:0000313" key="1">
    <source>
        <dbReference type="EMBL" id="MBB4082179.1"/>
    </source>
</evidence>
<organism evidence="1 2">
    <name type="scientific">Brevundimonas lenta</name>
    <dbReference type="NCBI Taxonomy" id="424796"/>
    <lineage>
        <taxon>Bacteria</taxon>
        <taxon>Pseudomonadati</taxon>
        <taxon>Pseudomonadota</taxon>
        <taxon>Alphaproteobacteria</taxon>
        <taxon>Caulobacterales</taxon>
        <taxon>Caulobacteraceae</taxon>
        <taxon>Brevundimonas</taxon>
    </lineage>
</organism>
<sequence length="499" mass="54767">MYVSLALIGLAALSADPSSTPAPTPVAAQHSGVTPTWVTLGQKLSRALEQERFDEALALAKAMTADPGFESFSETEKTDLQYLIGVLNLQLGRSTAALPYLAEVAAKPDATAEQWLMLLDGYGAAEQYDDAARTMATVARRFPDAREALTLDYRAQFAIHPALDKDVGFDLRLALFRADWKFEHASWVWLQLIDDFIDRDRLEEARPLYARVTDFDARVQLFAMRRYDALRPAGVEPDFNAMIGAQLAAERKAASGPDATMARRNAYMQSLYALGRYEEAVAVADAAMAAPAPAEEDIDEAVDLNWIVDGRARSLLALGRIDEGLAQERLAAERPEYGGPNFNQTISLAWSYLRNDKAAEAQRVVDTLKDRDLGKYGARRVTHVQACISQALGDTAAARAGVAQLGENWRDGPSDYYDALACIGDEDAMAAAIIEVLADPLHRKQAVSWMHIYQDIGHQTPYELAISAVYDRVKVRPEVVAAHDSVARSFTLPTIVGPY</sequence>
<proteinExistence type="predicted"/>